<evidence type="ECO:0000256" key="16">
    <source>
        <dbReference type="SAM" id="Phobius"/>
    </source>
</evidence>
<evidence type="ECO:0000313" key="20">
    <source>
        <dbReference type="ZFIN" id="ZDB-GENE-070410-32"/>
    </source>
</evidence>
<keyword evidence="6 15" id="KW-0297">G-protein coupled receptor</keyword>
<dbReference type="CTD" id="100037315"/>
<reference evidence="19" key="1">
    <citation type="journal article" date="2009" name="Am. J. Physiol. Regul. Integr. Comp. Physiol.">
        <title>Loss of M2 muscarinic receptor function inhibits development of hypoxic bradycardia and alters cardiac beta-adrenergic sensitivity in larval zebrafish (Danio rerio).</title>
        <authorList>
            <person name="Steele S.L."/>
            <person name="Lo K.H."/>
            <person name="Li V.W."/>
            <person name="Cheng S.H."/>
            <person name="Ekker M."/>
            <person name="Perry S.F."/>
        </authorList>
    </citation>
    <scope>NUCLEOTIDE SEQUENCE</scope>
    <source>
        <strain evidence="19">Tuebingen</strain>
    </source>
</reference>
<dbReference type="SMR" id="A0A8M1NCZ7"/>
<evidence type="ECO:0000256" key="11">
    <source>
        <dbReference type="ARBA" id="ARBA00023180"/>
    </source>
</evidence>
<dbReference type="SUPFAM" id="SSF81321">
    <property type="entry name" value="Family A G protein-coupled receptor-like"/>
    <property type="match status" value="1"/>
</dbReference>
<keyword evidence="3" id="KW-1003">Cell membrane</keyword>
<dbReference type="InterPro" id="IPR002233">
    <property type="entry name" value="ADR_fam"/>
</dbReference>
<proteinExistence type="inferred from homology"/>
<keyword evidence="7 16" id="KW-0472">Membrane</keyword>
<keyword evidence="5 16" id="KW-1133">Transmembrane helix</keyword>
<dbReference type="AlphaFoldDB" id="A0A8M1NCZ7"/>
<comment type="similarity">
    <text evidence="15">Belongs to the G-protein coupled receptor 1 family.</text>
</comment>
<evidence type="ECO:0000256" key="4">
    <source>
        <dbReference type="ARBA" id="ARBA00022692"/>
    </source>
</evidence>
<reference evidence="19" key="2">
    <citation type="journal article" date="2009" name="Gene">
        <title>Zebrafish beta-adrenergic receptor mRNA expression and control of pigmentation.</title>
        <authorList>
            <person name="Wang Z."/>
            <person name="Nishimura Y."/>
            <person name="Shimada Y."/>
            <person name="Umemoto N."/>
            <person name="Hirano M."/>
            <person name="Zang L."/>
            <person name="Oka T."/>
            <person name="Sakamoto C."/>
            <person name="Kuroyanagi J."/>
            <person name="Tanaka T."/>
        </authorList>
    </citation>
    <scope>NUCLEOTIDE SEQUENCE</scope>
    <source>
        <strain evidence="19">Tuebingen</strain>
    </source>
</reference>
<comment type="subcellular location">
    <subcellularLocation>
        <location evidence="1">Cell membrane</location>
        <topology evidence="1">Multi-pass membrane protein</topology>
    </subcellularLocation>
</comment>
<dbReference type="PRINTS" id="PR01103">
    <property type="entry name" value="ADRENERGICR"/>
</dbReference>
<keyword evidence="8" id="KW-0564">Palmitate</keyword>
<evidence type="ECO:0000313" key="19">
    <source>
        <dbReference type="RefSeq" id="NP_001082940.2"/>
    </source>
</evidence>
<feature type="transmembrane region" description="Helical" evidence="16">
    <location>
        <begin position="115"/>
        <end position="136"/>
    </location>
</feature>
<dbReference type="SMART" id="SM01381">
    <property type="entry name" value="7TM_GPCR_Srsx"/>
    <property type="match status" value="1"/>
</dbReference>
<reference evidence="19" key="4">
    <citation type="journal article" date="2012" name="Am. J. Physiol. Regul. Integr. Comp. Physiol.">
        <title>beta-Adrenergic regulation of Na+ uptake by larval zebrafish Danio rerio in acidic and ion-poor environments.</title>
        <authorList>
            <person name="Kumai Y."/>
            <person name="Ward M.A."/>
            <person name="Perry S.F."/>
        </authorList>
    </citation>
    <scope>NUCLEOTIDE SEQUENCE</scope>
    <source>
        <strain evidence="19">Tuebingen</strain>
    </source>
</reference>
<organism evidence="18 19">
    <name type="scientific">Danio rerio</name>
    <name type="common">Zebrafish</name>
    <name type="synonym">Brachydanio rerio</name>
    <dbReference type="NCBI Taxonomy" id="7955"/>
    <lineage>
        <taxon>Eukaryota</taxon>
        <taxon>Metazoa</taxon>
        <taxon>Chordata</taxon>
        <taxon>Craniata</taxon>
        <taxon>Vertebrata</taxon>
        <taxon>Euteleostomi</taxon>
        <taxon>Actinopterygii</taxon>
        <taxon>Neopterygii</taxon>
        <taxon>Teleostei</taxon>
        <taxon>Ostariophysi</taxon>
        <taxon>Cypriniformes</taxon>
        <taxon>Danionidae</taxon>
        <taxon>Danioninae</taxon>
        <taxon>Danio</taxon>
    </lineage>
</organism>
<dbReference type="GO" id="GO:0005886">
    <property type="term" value="C:plasma membrane"/>
    <property type="evidence" value="ECO:0007669"/>
    <property type="project" value="UniProtKB-SubCell"/>
</dbReference>
<evidence type="ECO:0000256" key="5">
    <source>
        <dbReference type="ARBA" id="ARBA00022989"/>
    </source>
</evidence>
<dbReference type="PANTHER" id="PTHR24248:SF21">
    <property type="entry name" value="BETA-2 ADRENERGIC RECEPTOR"/>
    <property type="match status" value="1"/>
</dbReference>
<reference evidence="19" key="8">
    <citation type="journal article" date="2022" name="Acta Physiol.">
        <title>Regulation of heart rate following genetic deletion of the ss1 adrenergic receptor in larval zebrafish.</title>
        <authorList>
            <person name="Joyce W."/>
            <person name="Pan Y.K."/>
            <person name="Garvey K."/>
            <person name="Saxena V."/>
            <person name="Perry S.F."/>
        </authorList>
    </citation>
    <scope>NUCLEOTIDE SEQUENCE</scope>
    <source>
        <strain evidence="19">Tuebingen</strain>
    </source>
</reference>
<reference evidence="19" key="11">
    <citation type="submission" date="2025-08" db="UniProtKB">
        <authorList>
            <consortium name="RefSeq"/>
        </authorList>
    </citation>
    <scope>IDENTIFICATION</scope>
    <source>
        <strain evidence="19">Tuebingen</strain>
    </source>
</reference>
<evidence type="ECO:0000256" key="3">
    <source>
        <dbReference type="ARBA" id="ARBA00022475"/>
    </source>
</evidence>
<dbReference type="RefSeq" id="NP_001082940.2">
    <property type="nucleotide sequence ID" value="NM_001089471.2"/>
</dbReference>
<dbReference type="FunFam" id="1.20.1070.10:FF:000057">
    <property type="entry name" value="Beta-1 adrenergic receptor"/>
    <property type="match status" value="1"/>
</dbReference>
<dbReference type="PROSITE" id="PS50262">
    <property type="entry name" value="G_PROTEIN_RECEP_F1_2"/>
    <property type="match status" value="1"/>
</dbReference>
<evidence type="ECO:0000256" key="7">
    <source>
        <dbReference type="ARBA" id="ARBA00023136"/>
    </source>
</evidence>
<keyword evidence="12 15" id="KW-0807">Transducer</keyword>
<evidence type="ECO:0000256" key="12">
    <source>
        <dbReference type="ARBA" id="ARBA00023224"/>
    </source>
</evidence>
<evidence type="ECO:0000256" key="10">
    <source>
        <dbReference type="ARBA" id="ARBA00023170"/>
    </source>
</evidence>
<evidence type="ECO:0000256" key="14">
    <source>
        <dbReference type="ARBA" id="ARBA00030379"/>
    </source>
</evidence>
<feature type="transmembrane region" description="Helical" evidence="16">
    <location>
        <begin position="204"/>
        <end position="226"/>
    </location>
</feature>
<dbReference type="GO" id="GO:0071881">
    <property type="term" value="P:adenylate cyclase-inhibiting adrenergic receptor signaling pathway"/>
    <property type="evidence" value="ECO:0007669"/>
    <property type="project" value="UniProtKB-ARBA"/>
</dbReference>
<reference evidence="19" key="3">
    <citation type="journal article" date="2011" name="J. Exp. Biol.">
        <title>In vivo and in vitro assessment of cardiac beta-adrenergic receptors in larval zebrafish (Danio rerio).</title>
        <authorList>
            <person name="Steele S.L."/>
            <person name="Yang X."/>
            <person name="Debiais-Thibaud M."/>
            <person name="Schwerte T."/>
            <person name="Pelster B."/>
            <person name="Ekker M."/>
            <person name="Tiberi M."/>
            <person name="Perry S.F."/>
        </authorList>
    </citation>
    <scope>NUCLEOTIDE SEQUENCE</scope>
    <source>
        <strain evidence="19">Tuebingen</strain>
    </source>
</reference>
<feature type="transmembrane region" description="Helical" evidence="16">
    <location>
        <begin position="78"/>
        <end position="103"/>
    </location>
</feature>
<evidence type="ECO:0000256" key="6">
    <source>
        <dbReference type="ARBA" id="ARBA00023040"/>
    </source>
</evidence>
<sequence length="409" mass="46128">MEGDNTLITENTSLYMNISAGLNASSPVSLSVSEYSDAEVVLISILIGILVLVIVFGNALVISAIVRFQRLQTVTNYFISSLACADLVMGLMVVPFGACYILLNTWHFGNFFCEFWTATDVLCVTASIETLCVIALDRYIAIMWPLRYQSMLTKRKACGMVIGVWAVAALISFLPIHMEWWVSDEPEALSCLEEPTCCDFNTNAAYAVTSSIISFYIPLVIMAFVYSRVFQEARRQLQKIDRIEGRIRTQSLSTQEGNEIKNRRTKFCMKDHKALKTLGIIMGTFTLCWLPFFVLNVVAAIWKMDNIMLPFRILNWIGYANSAFNPLIYCRSPEFRCAFQEILCWRPSHLPSTRSKKGYLYSGHSWKVHTKTTRPREPSPACETEIGAECLTAGTKNKNGNYNKTVTSI</sequence>
<dbReference type="GO" id="GO:0004938">
    <property type="term" value="F:alpha2-adrenergic receptor activity"/>
    <property type="evidence" value="ECO:0007669"/>
    <property type="project" value="UniProtKB-ARBA"/>
</dbReference>
<gene>
    <name evidence="19 20" type="primary">adrb2b</name>
    <name evidence="19" type="synonym">zgc:162188</name>
</gene>
<dbReference type="ZFIN" id="ZDB-GENE-070410-32">
    <property type="gene designation" value="adrb2b"/>
</dbReference>
<evidence type="ECO:0000256" key="1">
    <source>
        <dbReference type="ARBA" id="ARBA00004651"/>
    </source>
</evidence>
<keyword evidence="11" id="KW-0325">Glycoprotein</keyword>
<reference evidence="19" key="10">
    <citation type="journal article" date="2022" name="Ecotoxicol. Environ. Saf.">
        <title>Changes in aggression and locomotor behaviors in response to zinc is accompanied by brain cell heterogeneity and metabolic and circadian dysregulation of the brain-liver axis.</title>
        <authorList>
            <person name="Yu F."/>
            <person name="Luo H.R."/>
            <person name="Cui X.F."/>
            <person name="Wu Y.J."/>
            <person name="Li J.L."/>
            <person name="Feng W.R."/>
            <person name="Tang Y.K."/>
            <person name="Su S.Y."/>
            <person name="Xiao J."/>
            <person name="Hou Z.S."/>
            <person name="Xu P."/>
        </authorList>
    </citation>
    <scope>NUCLEOTIDE SEQUENCE</scope>
    <source>
        <strain evidence="19">Tuebingen</strain>
    </source>
</reference>
<keyword evidence="13" id="KW-0449">Lipoprotein</keyword>
<dbReference type="PANTHER" id="PTHR24248">
    <property type="entry name" value="ADRENERGIC RECEPTOR-RELATED G-PROTEIN COUPLED RECEPTOR"/>
    <property type="match status" value="1"/>
</dbReference>
<dbReference type="KEGG" id="dre:100037315"/>
<evidence type="ECO:0000256" key="13">
    <source>
        <dbReference type="ARBA" id="ARBA00023288"/>
    </source>
</evidence>
<feature type="domain" description="G-protein coupled receptors family 1 profile" evidence="17">
    <location>
        <begin position="57"/>
        <end position="329"/>
    </location>
</feature>
<protein>
    <recommendedName>
        <fullName evidence="2">Beta-2 adrenergic receptor</fullName>
    </recommendedName>
    <alternativeName>
        <fullName evidence="14">Beta-2 adrenoreceptor</fullName>
    </alternativeName>
</protein>
<evidence type="ECO:0000256" key="2">
    <source>
        <dbReference type="ARBA" id="ARBA00022188"/>
    </source>
</evidence>
<name>A0A8M1NCZ7_DANRE</name>
<dbReference type="Pfam" id="PF00001">
    <property type="entry name" value="7tm_1"/>
    <property type="match status" value="1"/>
</dbReference>
<evidence type="ECO:0000256" key="8">
    <source>
        <dbReference type="ARBA" id="ARBA00023139"/>
    </source>
</evidence>
<dbReference type="AGR" id="ZFIN:ZDB-GENE-070410-32"/>
<evidence type="ECO:0000259" key="17">
    <source>
        <dbReference type="PROSITE" id="PS50262"/>
    </source>
</evidence>
<dbReference type="InterPro" id="IPR000276">
    <property type="entry name" value="GPCR_Rhodpsn"/>
</dbReference>
<evidence type="ECO:0000256" key="15">
    <source>
        <dbReference type="RuleBase" id="RU000688"/>
    </source>
</evidence>
<dbReference type="PROSITE" id="PS00237">
    <property type="entry name" value="G_PROTEIN_RECEP_F1_1"/>
    <property type="match status" value="1"/>
</dbReference>
<feature type="transmembrane region" description="Helical" evidence="16">
    <location>
        <begin position="40"/>
        <end position="66"/>
    </location>
</feature>
<reference evidence="19" key="6">
    <citation type="journal article" date="2020" name="J. Genet. Genomics">
        <title>Adrb1 and Adrb2b are the major beta-adrenergic receptors regulating body axis straightening in zebrafish.</title>
        <authorList>
            <person name="Wang X."/>
            <person name="Wang S."/>
            <person name="Meng Z."/>
            <person name="Zhao C."/>
        </authorList>
    </citation>
    <scope>NUCLEOTIDE SEQUENCE</scope>
    <source>
        <strain evidence="19">Tuebingen</strain>
    </source>
</reference>
<reference evidence="19" key="5">
    <citation type="journal article" date="2013" name="Aquat. Toxicol.">
        <title>Effects of tris(1,3-dichloro-2-propyl) phosphate and triphenyl phosphate on receptor-associated mRNA expression in zebrafish embryos/larvae.</title>
        <authorList>
            <person name="Liu C."/>
            <person name="Wang Q."/>
            <person name="Liang K."/>
            <person name="Liu J."/>
            <person name="Zhou B."/>
            <person name="Zhang X."/>
            <person name="Liu H."/>
            <person name="Giesy J.P."/>
            <person name="Yu H."/>
        </authorList>
    </citation>
    <scope>NUCLEOTIDE SEQUENCE</scope>
    <source>
        <strain evidence="19">Tuebingen</strain>
    </source>
</reference>
<dbReference type="PRINTS" id="PR00237">
    <property type="entry name" value="GPCRRHODOPSN"/>
</dbReference>
<dbReference type="Proteomes" id="UP000000437">
    <property type="component" value="Chromosome 21"/>
</dbReference>
<dbReference type="Gene3D" id="1.20.1070.10">
    <property type="entry name" value="Rhodopsin 7-helix transmembrane proteins"/>
    <property type="match status" value="1"/>
</dbReference>
<feature type="transmembrane region" description="Helical" evidence="16">
    <location>
        <begin position="157"/>
        <end position="176"/>
    </location>
</feature>
<keyword evidence="9" id="KW-1015">Disulfide bond</keyword>
<accession>A0A8M1NCZ7</accession>
<evidence type="ECO:0000256" key="9">
    <source>
        <dbReference type="ARBA" id="ARBA00023157"/>
    </source>
</evidence>
<reference evidence="19" key="9">
    <citation type="journal article" date="2022" name="Circ. Res.">
        <title>A Vegfc-Emilin2a-Cxcl8a Signaling Axis Required for Zebrafish Cardiac Regeneration.</title>
        <authorList>
            <person name="El-Sammak H."/>
            <person name="Yang B."/>
            <person name="Guenther S."/>
            <person name="Chen W."/>
            <person name="Marin-Juez R."/>
            <person name="Stainier D.Y.R."/>
        </authorList>
    </citation>
    <scope>NUCLEOTIDE SEQUENCE</scope>
    <source>
        <strain evidence="19">Tuebingen</strain>
    </source>
</reference>
<keyword evidence="4 15" id="KW-0812">Transmembrane</keyword>
<keyword evidence="10 15" id="KW-0675">Receptor</keyword>
<reference evidence="19" key="7">
    <citation type="journal article" date="2021" name="Environ. Sci. Technol.">
        <title>Toxicity Testing of Effluent-Dominated Stream Using Predictive Molecular-Level Toxicity Signatures Based on High-Resolution Mass Spectrometry: A Case Study of the Lubbock Canyon Lake System.</title>
        <authorList>
            <person name="Kumar N."/>
            <person name="Zhao H.N."/>
            <person name="Awoyemi O."/>
            <person name="Kolodziej E.P."/>
            <person name="Crago J."/>
        </authorList>
    </citation>
    <scope>NUCLEOTIDE SEQUENCE</scope>
    <source>
        <strain evidence="19">Tuebingen</strain>
    </source>
</reference>
<dbReference type="GO" id="GO:0002027">
    <property type="term" value="P:regulation of heart rate"/>
    <property type="evidence" value="ECO:0000315"/>
    <property type="project" value="ZFIN"/>
</dbReference>
<dbReference type="InterPro" id="IPR017452">
    <property type="entry name" value="GPCR_Rhodpsn_7TM"/>
</dbReference>
<feature type="transmembrane region" description="Helical" evidence="16">
    <location>
        <begin position="278"/>
        <end position="302"/>
    </location>
</feature>
<keyword evidence="18" id="KW-1185">Reference proteome</keyword>
<evidence type="ECO:0000313" key="18">
    <source>
        <dbReference type="Proteomes" id="UP000000437"/>
    </source>
</evidence>